<comment type="caution">
    <text evidence="1">The sequence shown here is derived from an EMBL/GenBank/DDBJ whole genome shotgun (WGS) entry which is preliminary data.</text>
</comment>
<keyword evidence="2" id="KW-1185">Reference proteome</keyword>
<organism evidence="1 2">
    <name type="scientific">Nepenthes gracilis</name>
    <name type="common">Slender pitcher plant</name>
    <dbReference type="NCBI Taxonomy" id="150966"/>
    <lineage>
        <taxon>Eukaryota</taxon>
        <taxon>Viridiplantae</taxon>
        <taxon>Streptophyta</taxon>
        <taxon>Embryophyta</taxon>
        <taxon>Tracheophyta</taxon>
        <taxon>Spermatophyta</taxon>
        <taxon>Magnoliopsida</taxon>
        <taxon>eudicotyledons</taxon>
        <taxon>Gunneridae</taxon>
        <taxon>Pentapetalae</taxon>
        <taxon>Caryophyllales</taxon>
        <taxon>Nepenthaceae</taxon>
        <taxon>Nepenthes</taxon>
    </lineage>
</organism>
<proteinExistence type="predicted"/>
<dbReference type="EMBL" id="BSYO01000024">
    <property type="protein sequence ID" value="GMH22336.1"/>
    <property type="molecule type" value="Genomic_DNA"/>
</dbReference>
<gene>
    <name evidence="1" type="ORF">Nepgr_024179</name>
</gene>
<dbReference type="AlphaFoldDB" id="A0AAD3Y081"/>
<evidence type="ECO:0000313" key="1">
    <source>
        <dbReference type="EMBL" id="GMH22336.1"/>
    </source>
</evidence>
<evidence type="ECO:0000313" key="2">
    <source>
        <dbReference type="Proteomes" id="UP001279734"/>
    </source>
</evidence>
<sequence length="97" mass="11497">MKVEPNLMDIIIWEKVAKETKKDKIENGVHVERKWQWRQQQQESMGAVKGMRVERWRERLTGEVYIATRCQTNEGSLLLLLSNLFMTLTLTVYPHLP</sequence>
<accession>A0AAD3Y081</accession>
<reference evidence="1" key="1">
    <citation type="submission" date="2023-05" db="EMBL/GenBank/DDBJ databases">
        <title>Nepenthes gracilis genome sequencing.</title>
        <authorList>
            <person name="Fukushima K."/>
        </authorList>
    </citation>
    <scope>NUCLEOTIDE SEQUENCE</scope>
    <source>
        <strain evidence="1">SING2019-196</strain>
    </source>
</reference>
<name>A0AAD3Y081_NEPGR</name>
<protein>
    <submittedName>
        <fullName evidence="1">Uncharacterized protein</fullName>
    </submittedName>
</protein>
<dbReference type="Proteomes" id="UP001279734">
    <property type="component" value="Unassembled WGS sequence"/>
</dbReference>